<dbReference type="InterPro" id="IPR001054">
    <property type="entry name" value="A/G_cyclase"/>
</dbReference>
<feature type="repeat" description="TPR" evidence="9">
    <location>
        <begin position="878"/>
        <end position="911"/>
    </location>
</feature>
<feature type="repeat" description="TPR" evidence="9">
    <location>
        <begin position="798"/>
        <end position="831"/>
    </location>
</feature>
<feature type="repeat" description="TPR" evidence="9">
    <location>
        <begin position="758"/>
        <end position="791"/>
    </location>
</feature>
<dbReference type="Gene3D" id="3.40.50.300">
    <property type="entry name" value="P-loop containing nucleotide triphosphate hydrolases"/>
    <property type="match status" value="1"/>
</dbReference>
<keyword evidence="5" id="KW-0547">Nucleotide-binding</keyword>
<evidence type="ECO:0000313" key="12">
    <source>
        <dbReference type="Proteomes" id="UP000053467"/>
    </source>
</evidence>
<dbReference type="Gene3D" id="1.25.40.10">
    <property type="entry name" value="Tetratricopeptide repeat domain"/>
    <property type="match status" value="3"/>
</dbReference>
<feature type="repeat" description="TPR" evidence="9">
    <location>
        <begin position="918"/>
        <end position="951"/>
    </location>
</feature>
<feature type="domain" description="Guanylate cyclase" evidence="10">
    <location>
        <begin position="56"/>
        <end position="188"/>
    </location>
</feature>
<evidence type="ECO:0000256" key="7">
    <source>
        <dbReference type="ARBA" id="ARBA00022989"/>
    </source>
</evidence>
<dbReference type="AlphaFoldDB" id="A0A101I3V8"/>
<dbReference type="SUPFAM" id="SSF48452">
    <property type="entry name" value="TPR-like"/>
    <property type="match status" value="4"/>
</dbReference>
<dbReference type="Pfam" id="PF00211">
    <property type="entry name" value="Guanylate_cyc"/>
    <property type="match status" value="1"/>
</dbReference>
<dbReference type="EMBL" id="LGGX01000001">
    <property type="protein sequence ID" value="KUK88278.1"/>
    <property type="molecule type" value="Genomic_DNA"/>
</dbReference>
<dbReference type="SMART" id="SM00044">
    <property type="entry name" value="CYCc"/>
    <property type="match status" value="1"/>
</dbReference>
<gene>
    <name evidence="11" type="ORF">XE03_0284</name>
</gene>
<dbReference type="PANTHER" id="PTHR16305:SF28">
    <property type="entry name" value="GUANYLATE CYCLASE DOMAIN-CONTAINING PROTEIN"/>
    <property type="match status" value="1"/>
</dbReference>
<comment type="caution">
    <text evidence="11">The sequence shown here is derived from an EMBL/GenBank/DDBJ whole genome shotgun (WGS) entry which is preliminary data.</text>
</comment>
<dbReference type="GO" id="GO:0005737">
    <property type="term" value="C:cytoplasm"/>
    <property type="evidence" value="ECO:0007669"/>
    <property type="project" value="TreeGrafter"/>
</dbReference>
<dbReference type="PROSITE" id="PS50005">
    <property type="entry name" value="TPR"/>
    <property type="match status" value="5"/>
</dbReference>
<keyword evidence="6" id="KW-0067">ATP-binding</keyword>
<evidence type="ECO:0000256" key="6">
    <source>
        <dbReference type="ARBA" id="ARBA00022840"/>
    </source>
</evidence>
<dbReference type="Gene3D" id="3.30.70.1230">
    <property type="entry name" value="Nucleotide cyclase"/>
    <property type="match status" value="1"/>
</dbReference>
<dbReference type="GO" id="GO:0030313">
    <property type="term" value="C:cell envelope"/>
    <property type="evidence" value="ECO:0007669"/>
    <property type="project" value="UniProtKB-SubCell"/>
</dbReference>
<proteinExistence type="inferred from homology"/>
<dbReference type="GO" id="GO:0009190">
    <property type="term" value="P:cyclic nucleotide biosynthetic process"/>
    <property type="evidence" value="ECO:0007669"/>
    <property type="project" value="InterPro"/>
</dbReference>
<evidence type="ECO:0000256" key="8">
    <source>
        <dbReference type="ARBA" id="ARBA00023136"/>
    </source>
</evidence>
<evidence type="ECO:0000256" key="9">
    <source>
        <dbReference type="PROSITE-ProRule" id="PRU00339"/>
    </source>
</evidence>
<keyword evidence="7" id="KW-1133">Transmembrane helix</keyword>
<reference evidence="12" key="1">
    <citation type="journal article" date="2015" name="MBio">
        <title>Genome-Resolved Metagenomic Analysis Reveals Roles for Candidate Phyla and Other Microbial Community Members in Biogeochemical Transformations in Oil Reservoirs.</title>
        <authorList>
            <person name="Hu P."/>
            <person name="Tom L."/>
            <person name="Singh A."/>
            <person name="Thomas B.C."/>
            <person name="Baker B.J."/>
            <person name="Piceno Y.M."/>
            <person name="Andersen G.L."/>
            <person name="Banfield J.F."/>
        </authorList>
    </citation>
    <scope>NUCLEOTIDE SEQUENCE [LARGE SCALE GENOMIC DNA]</scope>
</reference>
<dbReference type="InterPro" id="IPR011990">
    <property type="entry name" value="TPR-like_helical_dom_sf"/>
</dbReference>
<dbReference type="PROSITE" id="PS50125">
    <property type="entry name" value="GUANYLATE_CYCLASE_2"/>
    <property type="match status" value="1"/>
</dbReference>
<dbReference type="PROSITE" id="PS50293">
    <property type="entry name" value="TPR_REGION"/>
    <property type="match status" value="1"/>
</dbReference>
<dbReference type="SUPFAM" id="SSF52540">
    <property type="entry name" value="P-loop containing nucleoside triphosphate hydrolases"/>
    <property type="match status" value="1"/>
</dbReference>
<evidence type="ECO:0000256" key="5">
    <source>
        <dbReference type="ARBA" id="ARBA00022741"/>
    </source>
</evidence>
<evidence type="ECO:0000256" key="4">
    <source>
        <dbReference type="ARBA" id="ARBA00022692"/>
    </source>
</evidence>
<evidence type="ECO:0000259" key="10">
    <source>
        <dbReference type="PROSITE" id="PS50125"/>
    </source>
</evidence>
<evidence type="ECO:0000313" key="11">
    <source>
        <dbReference type="EMBL" id="KUK88278.1"/>
    </source>
</evidence>
<comment type="similarity">
    <text evidence="2">Belongs to the adenylyl cyclase class-3 family.</text>
</comment>
<organism evidence="11 12">
    <name type="scientific">candidate division TA06 bacterium 34_109</name>
    <dbReference type="NCBI Taxonomy" id="1635277"/>
    <lineage>
        <taxon>Bacteria</taxon>
        <taxon>Bacteria division TA06</taxon>
    </lineage>
</organism>
<dbReference type="GO" id="GO:0035556">
    <property type="term" value="P:intracellular signal transduction"/>
    <property type="evidence" value="ECO:0007669"/>
    <property type="project" value="InterPro"/>
</dbReference>
<comment type="subcellular location">
    <subcellularLocation>
        <location evidence="1">Cell envelope</location>
    </subcellularLocation>
</comment>
<dbReference type="PANTHER" id="PTHR16305">
    <property type="entry name" value="TESTICULAR SOLUBLE ADENYLYL CYCLASE"/>
    <property type="match status" value="1"/>
</dbReference>
<dbReference type="Proteomes" id="UP000053467">
    <property type="component" value="Unassembled WGS sequence"/>
</dbReference>
<dbReference type="GO" id="GO:0005524">
    <property type="term" value="F:ATP binding"/>
    <property type="evidence" value="ECO:0007669"/>
    <property type="project" value="UniProtKB-KW"/>
</dbReference>
<accession>A0A101I3V8</accession>
<dbReference type="GO" id="GO:0004016">
    <property type="term" value="F:adenylate cyclase activity"/>
    <property type="evidence" value="ECO:0007669"/>
    <property type="project" value="UniProtKB-ARBA"/>
</dbReference>
<dbReference type="InterPro" id="IPR027417">
    <property type="entry name" value="P-loop_NTPase"/>
</dbReference>
<dbReference type="InterPro" id="IPR019734">
    <property type="entry name" value="TPR_rpt"/>
</dbReference>
<evidence type="ECO:0000256" key="2">
    <source>
        <dbReference type="ARBA" id="ARBA00005381"/>
    </source>
</evidence>
<keyword evidence="3" id="KW-1003">Cell membrane</keyword>
<protein>
    <submittedName>
        <fullName evidence="11">Adenylate and Guanylate cyclase catalytic domain protein</fullName>
    </submittedName>
</protein>
<name>A0A101I3V8_UNCT6</name>
<dbReference type="InterPro" id="IPR029787">
    <property type="entry name" value="Nucleotide_cyclase"/>
</dbReference>
<dbReference type="Pfam" id="PF13424">
    <property type="entry name" value="TPR_12"/>
    <property type="match status" value="2"/>
</dbReference>
<evidence type="ECO:0000256" key="3">
    <source>
        <dbReference type="ARBA" id="ARBA00022475"/>
    </source>
</evidence>
<dbReference type="CDD" id="cd07302">
    <property type="entry name" value="CHD"/>
    <property type="match status" value="1"/>
</dbReference>
<dbReference type="SUPFAM" id="SSF55073">
    <property type="entry name" value="Nucleotide cyclase"/>
    <property type="match status" value="1"/>
</dbReference>
<dbReference type="FunFam" id="3.30.70.1230:FF:000016">
    <property type="entry name" value="Adenylate/guanylate cyclase domain-containing protein"/>
    <property type="match status" value="1"/>
</dbReference>
<dbReference type="Pfam" id="PF13181">
    <property type="entry name" value="TPR_8"/>
    <property type="match status" value="1"/>
</dbReference>
<evidence type="ECO:0000256" key="1">
    <source>
        <dbReference type="ARBA" id="ARBA00004196"/>
    </source>
</evidence>
<keyword evidence="4" id="KW-0812">Transmembrane</keyword>
<keyword evidence="8" id="KW-0472">Membrane</keyword>
<feature type="repeat" description="TPR" evidence="9">
    <location>
        <begin position="838"/>
        <end position="871"/>
    </location>
</feature>
<sequence>MGVQIPPSTEGFMDNEKEYLKSSLESFKKYLPKRIVEKILTNPYDVRVDSERRVVTVLFGDISGFTALSERLDPEDVIKVINKYFKKMVRIVDKYGGDVDKFIGDAVLVVFGAPVAHSDDPERAVRAALEMQKEMETIEPVYAKGEYVKVTMHIGINTGEVVALNMGVDDRMEYTIMGDNVNLTSRLEGVAKSGEIIISENTYKHVKDVFEFEKLEPVMVKGKKDPVQIYKVLSLKKDIVKEEDLNFVGSEEIVKLPEKLLERFIIQNKNFSLYVKGDEGCGKTKYLNILYDRFDRKNVKIFKLNGQAFFSNIPFKKLKDFVSEQLKIDETDSKDSIKNKIDNFLLSDESDGFYLLFGLEDFEGDQKVFETRVLTTLKIFLEKIIVSEKTLFLLDDFDLFDTPSKNLFLKLFKNFLERNNFSVALSSKEKIEFEFTDEVLLKSLSYEYFKQLILSKSSKQINGNDVEFLFKRSEGNPKRFVEIFKFLTEKKLFSEKDEELFITSEGKKVIPDSLKSVFISKIDSLKENEKKLIQYTSLVGYRFKKSEILEYFNFPQKDVDESFKIFVDKGFLEFFDKDTYYFSSELFYDVVYNSLSMEKRKVLHKNVGDYIEKKFPEKSEEIFRKLAFHYSKSEDPQKGAYYLEKVGDINSKYFSYIQSVENYQESINFLEKGKIIEKIIPVVIKLVNIYINLGSFNKALEILNSKRELFSEDENREIDYLLLEGVIYDRMGDYSKSEEIYTEALRKSLGIKNKKSLAKIYNSLGILKSFEGKYDQSLEFYNLSLDLNIKENNKKDTASIYLNIGKIYLEQNRFDEAKKYFELSFNVFKDIDDRRGELFALINLGTVYDLTGNYEKAEKFYKDALQLAGLVKDEILKARIENNLGNIKFLTGDYDDAIKIYQKASFILEKYEEFKGLSEIYSNMGEINFLLGEFDLSRDYYEKSLNLLEKISYRHLKTYTSLNYANLLSFLGYLEEAEKIVLDNRDYIESNNLIDFKIISLNILAKINGLKSFLDKETELVIEGINLAKKYGIRELEYNLNSTYIKTLIQSNQLKEAEEIAKEVLDYAEKNNNEILVADILASLADIYIRTQDMENISEISSKSFEISQKTKSKLSLLRTYISLSRFYLLTEDLTSCEDILKEAEKISEKIGSLEHILIVYKIFDDLYSKLKNDKLKYISLLKGVSNVEKYILRAGETNRDNLLYKRGFINFYKHLFDIMENLFDVDFIKNVLKDFDKKIVVEILKDFNKIENYKDSKTKILLKEFEKDEKDI</sequence>
<dbReference type="SMART" id="SM00028">
    <property type="entry name" value="TPR"/>
    <property type="match status" value="8"/>
</dbReference>
<keyword evidence="9" id="KW-0802">TPR repeat</keyword>